<dbReference type="InterPro" id="IPR008228">
    <property type="entry name" value="UCP006173"/>
</dbReference>
<dbReference type="InterPro" id="IPR005358">
    <property type="entry name" value="Puta_zinc/iron-chelating_dom"/>
</dbReference>
<dbReference type="Proteomes" id="UP000556026">
    <property type="component" value="Unassembled WGS sequence"/>
</dbReference>
<dbReference type="AlphaFoldDB" id="A0A6V8MHR9"/>
<proteinExistence type="predicted"/>
<protein>
    <recommendedName>
        <fullName evidence="3">YcgN family cysteine cluster protein</fullName>
    </recommendedName>
</protein>
<dbReference type="EMBL" id="BLXX01000004">
    <property type="protein sequence ID" value="GFO59323.1"/>
    <property type="molecule type" value="Genomic_DNA"/>
</dbReference>
<keyword evidence="2" id="KW-1185">Reference proteome</keyword>
<dbReference type="NCBIfam" id="NF003504">
    <property type="entry name" value="PRK05170.2-2"/>
    <property type="match status" value="1"/>
</dbReference>
<dbReference type="RefSeq" id="WP_183354165.1">
    <property type="nucleotide sequence ID" value="NZ_BLXX01000004.1"/>
</dbReference>
<dbReference type="Pfam" id="PF03692">
    <property type="entry name" value="CxxCxxCC"/>
    <property type="match status" value="1"/>
</dbReference>
<name>A0A6V8MHR9_9BACT</name>
<reference evidence="2" key="1">
    <citation type="submission" date="2020-06" db="EMBL/GenBank/DDBJ databases">
        <title>Draft genomic sequence of Geomonas sp. Red330.</title>
        <authorList>
            <person name="Itoh H."/>
            <person name="Zhenxing X."/>
            <person name="Ushijima N."/>
            <person name="Masuda Y."/>
            <person name="Shiratori Y."/>
            <person name="Senoo K."/>
        </authorList>
    </citation>
    <scope>NUCLEOTIDE SEQUENCE [LARGE SCALE GENOMIC DNA]</scope>
    <source>
        <strain evidence="2">Red330</strain>
    </source>
</reference>
<dbReference type="PANTHER" id="PTHR37421">
    <property type="entry name" value="UPF0260 PROTEIN YCGN"/>
    <property type="match status" value="1"/>
</dbReference>
<evidence type="ECO:0000313" key="2">
    <source>
        <dbReference type="Proteomes" id="UP000556026"/>
    </source>
</evidence>
<gene>
    <name evidence="1" type="ORF">GMST_16480</name>
</gene>
<dbReference type="PANTHER" id="PTHR37421:SF1">
    <property type="entry name" value="UPF0260 PROTEIN YCGN"/>
    <property type="match status" value="1"/>
</dbReference>
<evidence type="ECO:0008006" key="3">
    <source>
        <dbReference type="Google" id="ProtNLM"/>
    </source>
</evidence>
<accession>A0A6V8MHR9</accession>
<evidence type="ECO:0000313" key="1">
    <source>
        <dbReference type="EMBL" id="GFO59323.1"/>
    </source>
</evidence>
<organism evidence="1 2">
    <name type="scientific">Geomonas silvestris</name>
    <dbReference type="NCBI Taxonomy" id="2740184"/>
    <lineage>
        <taxon>Bacteria</taxon>
        <taxon>Pseudomonadati</taxon>
        <taxon>Thermodesulfobacteriota</taxon>
        <taxon>Desulfuromonadia</taxon>
        <taxon>Geobacterales</taxon>
        <taxon>Geobacteraceae</taxon>
        <taxon>Geomonas</taxon>
    </lineage>
</organism>
<sequence>MSFEELDKEQWEAICEQCGLCCFEKIEDERGRIFFTSTPCRYLDIETRQCKIYEKRFKICPECVQLTPELVQDLKWLHRSCGYKKALRRQKEE</sequence>
<comment type="caution">
    <text evidence="1">The sequence shown here is derived from an EMBL/GenBank/DDBJ whole genome shotgun (WGS) entry which is preliminary data.</text>
</comment>